<dbReference type="EMBL" id="MK797984">
    <property type="protein sequence ID" value="QCG75997.1"/>
    <property type="molecule type" value="Genomic_DNA"/>
</dbReference>
<dbReference type="Proteomes" id="UP000316733">
    <property type="component" value="Segment"/>
</dbReference>
<protein>
    <submittedName>
        <fullName evidence="1">Uncharacterized protein</fullName>
    </submittedName>
</protein>
<accession>A0A4Y5JTD8</accession>
<keyword evidence="2" id="KW-1185">Reference proteome</keyword>
<name>A0A4Y5JTD8_9CAUD</name>
<organism evidence="1 2">
    <name type="scientific">Pseudomonas phage vB_PaeM_PA5oct</name>
    <dbReference type="NCBI Taxonomy" id="2163605"/>
    <lineage>
        <taxon>Viruses</taxon>
        <taxon>Duplodnaviria</taxon>
        <taxon>Heunggongvirae</taxon>
        <taxon>Uroviricota</taxon>
        <taxon>Caudoviricetes</taxon>
        <taxon>Arenbergviridae</taxon>
        <taxon>Wroclawvirus</taxon>
        <taxon>Wroclawvirus PA5oct</taxon>
    </lineage>
</organism>
<evidence type="ECO:0000313" key="2">
    <source>
        <dbReference type="Proteomes" id="UP000316733"/>
    </source>
</evidence>
<gene>
    <name evidence="1" type="ORF">EST35_0115</name>
</gene>
<sequence>MNKQAEYIHAYIKVLSVCSINKIINKRVNHFSIYITEVIHDFDGKYLIVRAKFYIVGIYGCYSKPVIYRCI</sequence>
<reference evidence="2" key="1">
    <citation type="journal article" date="2020" name="bioRxiv">
        <title>Integrative omics analysis of Pseudomonas aeruginosa virus PA5oct highlights the molecular complexity of jumbo phages.</title>
        <authorList>
            <person name="Lood C."/>
            <person name="Danis-Wlodarczyk K."/>
            <person name="Blasdel B.G."/>
            <person name="Jang H.B."/>
            <person name="Vandenheuvel D."/>
            <person name="Briers Y."/>
            <person name="Noben J.-P."/>
            <person name="van Noort V."/>
            <person name="Drulis-Kawa Z."/>
            <person name="Lavigne R."/>
        </authorList>
    </citation>
    <scope>NUCLEOTIDE SEQUENCE [LARGE SCALE GENOMIC DNA]</scope>
</reference>
<proteinExistence type="predicted"/>
<evidence type="ECO:0000313" key="1">
    <source>
        <dbReference type="EMBL" id="QCG75997.1"/>
    </source>
</evidence>